<evidence type="ECO:0008006" key="4">
    <source>
        <dbReference type="Google" id="ProtNLM"/>
    </source>
</evidence>
<dbReference type="RefSeq" id="WP_315605220.1">
    <property type="nucleotide sequence ID" value="NZ_CP130318.1"/>
</dbReference>
<dbReference type="Proteomes" id="UP001305702">
    <property type="component" value="Chromosome"/>
</dbReference>
<dbReference type="AlphaFoldDB" id="A0AA96RHT2"/>
<reference evidence="2 3" key="1">
    <citation type="submission" date="2022-02" db="EMBL/GenBank/DDBJ databases">
        <title>Paenibacillus sp. MBLB1776 Whole Genome Shotgun Sequencing.</title>
        <authorList>
            <person name="Hwang C.Y."/>
            <person name="Cho E.-S."/>
            <person name="Seo M.-J."/>
        </authorList>
    </citation>
    <scope>NUCLEOTIDE SEQUENCE [LARGE SCALE GENOMIC DNA]</scope>
    <source>
        <strain evidence="2 3">MBLB1776</strain>
    </source>
</reference>
<organism evidence="2 3">
    <name type="scientific">Paenibacillus aurantius</name>
    <dbReference type="NCBI Taxonomy" id="2918900"/>
    <lineage>
        <taxon>Bacteria</taxon>
        <taxon>Bacillati</taxon>
        <taxon>Bacillota</taxon>
        <taxon>Bacilli</taxon>
        <taxon>Bacillales</taxon>
        <taxon>Paenibacillaceae</taxon>
        <taxon>Paenibacillus</taxon>
    </lineage>
</organism>
<name>A0AA96RHT2_9BACL</name>
<keyword evidence="1" id="KW-0812">Transmembrane</keyword>
<evidence type="ECO:0000313" key="3">
    <source>
        <dbReference type="Proteomes" id="UP001305702"/>
    </source>
</evidence>
<sequence>MAKKINPTQKAWLIGLHLIFVAAWVGSSFVLLMLSLLSLYSGSQTVLLAVPSIMHAIDLLVIIPGTIGIIVTGVVLSLLTHWGIKKYYWVIVKEISTLFLAALGGVWLAPLVLRAVELSSNQGVSALTDPEYLLIHKKILLTSGIIIPLLLGMIFISKLKPWGKVKRKEKPAAAKA</sequence>
<feature type="transmembrane region" description="Helical" evidence="1">
    <location>
        <begin position="139"/>
        <end position="159"/>
    </location>
</feature>
<dbReference type="KEGG" id="paun:MJA45_28260"/>
<accession>A0AA96RHT2</accession>
<evidence type="ECO:0000256" key="1">
    <source>
        <dbReference type="SAM" id="Phobius"/>
    </source>
</evidence>
<evidence type="ECO:0000313" key="2">
    <source>
        <dbReference type="EMBL" id="WNQ11444.1"/>
    </source>
</evidence>
<keyword evidence="1" id="KW-0472">Membrane</keyword>
<dbReference type="EMBL" id="CP130318">
    <property type="protein sequence ID" value="WNQ11444.1"/>
    <property type="molecule type" value="Genomic_DNA"/>
</dbReference>
<gene>
    <name evidence="2" type="ORF">MJA45_28260</name>
</gene>
<feature type="transmembrane region" description="Helical" evidence="1">
    <location>
        <begin position="59"/>
        <end position="80"/>
    </location>
</feature>
<proteinExistence type="predicted"/>
<feature type="transmembrane region" description="Helical" evidence="1">
    <location>
        <begin position="12"/>
        <end position="39"/>
    </location>
</feature>
<keyword evidence="1" id="KW-1133">Transmembrane helix</keyword>
<keyword evidence="3" id="KW-1185">Reference proteome</keyword>
<feature type="transmembrane region" description="Helical" evidence="1">
    <location>
        <begin position="87"/>
        <end position="109"/>
    </location>
</feature>
<protein>
    <recommendedName>
        <fullName evidence="4">DUF2269 domain-containing protein</fullName>
    </recommendedName>
</protein>